<name>A0A7S1X4G0_9CHLO</name>
<proteinExistence type="predicted"/>
<gene>
    <name evidence="2" type="ORF">TCHU04912_LOCUS9947</name>
</gene>
<protein>
    <submittedName>
        <fullName evidence="2">Uncharacterized protein</fullName>
    </submittedName>
</protein>
<feature type="region of interest" description="Disordered" evidence="1">
    <location>
        <begin position="301"/>
        <end position="331"/>
    </location>
</feature>
<feature type="region of interest" description="Disordered" evidence="1">
    <location>
        <begin position="217"/>
        <end position="266"/>
    </location>
</feature>
<evidence type="ECO:0000313" key="2">
    <source>
        <dbReference type="EMBL" id="CAD9207711.1"/>
    </source>
</evidence>
<feature type="compositionally biased region" description="Gly residues" evidence="1">
    <location>
        <begin position="83"/>
        <end position="94"/>
    </location>
</feature>
<reference evidence="2" key="1">
    <citation type="submission" date="2021-01" db="EMBL/GenBank/DDBJ databases">
        <authorList>
            <person name="Corre E."/>
            <person name="Pelletier E."/>
            <person name="Niang G."/>
            <person name="Scheremetjew M."/>
            <person name="Finn R."/>
            <person name="Kale V."/>
            <person name="Holt S."/>
            <person name="Cochrane G."/>
            <person name="Meng A."/>
            <person name="Brown T."/>
            <person name="Cohen L."/>
        </authorList>
    </citation>
    <scope>NUCLEOTIDE SEQUENCE</scope>
    <source>
        <strain evidence="2">PLY429</strain>
    </source>
</reference>
<feature type="region of interest" description="Disordered" evidence="1">
    <location>
        <begin position="153"/>
        <end position="179"/>
    </location>
</feature>
<feature type="region of interest" description="Disordered" evidence="1">
    <location>
        <begin position="75"/>
        <end position="98"/>
    </location>
</feature>
<feature type="compositionally biased region" description="Basic and acidic residues" evidence="1">
    <location>
        <begin position="24"/>
        <end position="34"/>
    </location>
</feature>
<feature type="region of interest" description="Disordered" evidence="1">
    <location>
        <begin position="1"/>
        <end position="57"/>
    </location>
</feature>
<feature type="compositionally biased region" description="Low complexity" evidence="1">
    <location>
        <begin position="157"/>
        <end position="179"/>
    </location>
</feature>
<dbReference type="AlphaFoldDB" id="A0A7S1X4G0"/>
<dbReference type="EMBL" id="HBGG01019254">
    <property type="protein sequence ID" value="CAD9207711.1"/>
    <property type="molecule type" value="Transcribed_RNA"/>
</dbReference>
<sequence>MRQWFRAHSGRRRRESEGGAVRRPGGEVTREKPVESSSQVLGSREGERLAGVEVPGPGLEGIVDVKMMEPIACVSPKISPSSQGGGDGGGGGEMKQGPTDWHSVVKDMLSVHLPASKLPPRFIVTEHIRPSPFGNDELSHSHKIFAACAFPPEPEPLRSGSPRASRSPMAAASPRSSVSGLHLLRIDESQALDTTSDCGSDVADLLELTAFQDERQPFGQPFRRSRLGTDAAQARASVTGGGEWDEAAGVPGDGAPEDQAAVSAVAASPTAQEVAAASSPQPAVLDSDVVRLKGLQIKTCVNPPKKEKQPLAEERPSLAQYRPDPSSLGRMAAVFPGSHSRKMRRSVIHRISDHGGLVDFEEGRLKFEDDRLALDGLRRDVEATVDGVKSLSMGVSVQQG</sequence>
<evidence type="ECO:0000256" key="1">
    <source>
        <dbReference type="SAM" id="MobiDB-lite"/>
    </source>
</evidence>
<accession>A0A7S1X4G0</accession>
<feature type="compositionally biased region" description="Basic and acidic residues" evidence="1">
    <location>
        <begin position="304"/>
        <end position="316"/>
    </location>
</feature>
<organism evidence="2">
    <name type="scientific">Tetraselmis chuii</name>
    <dbReference type="NCBI Taxonomy" id="63592"/>
    <lineage>
        <taxon>Eukaryota</taxon>
        <taxon>Viridiplantae</taxon>
        <taxon>Chlorophyta</taxon>
        <taxon>core chlorophytes</taxon>
        <taxon>Chlorodendrophyceae</taxon>
        <taxon>Chlorodendrales</taxon>
        <taxon>Chlorodendraceae</taxon>
        <taxon>Tetraselmis</taxon>
    </lineage>
</organism>